<dbReference type="SUPFAM" id="SSF48498">
    <property type="entry name" value="Tetracyclin repressor-like, C-terminal domain"/>
    <property type="match status" value="1"/>
</dbReference>
<dbReference type="SUPFAM" id="SSF46689">
    <property type="entry name" value="Homeodomain-like"/>
    <property type="match status" value="1"/>
</dbReference>
<feature type="DNA-binding region" description="H-T-H motif" evidence="2">
    <location>
        <begin position="39"/>
        <end position="58"/>
    </location>
</feature>
<sequence length="211" mass="24269">MNNQSLLERRYSGRRAELKRVILTEALACFLEYGIETTTIEMIRERAQTSVGAIYHHFKNKEGLVAALYILAIEDQAERRDQALLSAQSLQQGIQVMTASYIDWVMDYPDFARFLYTANFSISKSTQRDQLKQQNHLRNQHLLAWMKQQPDYGVIKNIPHELLLSFMVGSTESYCRAWLSGKVKATPKVYQAALSHAAWCSLESVYQQQQG</sequence>
<dbReference type="GO" id="GO:0000976">
    <property type="term" value="F:transcription cis-regulatory region binding"/>
    <property type="evidence" value="ECO:0007669"/>
    <property type="project" value="TreeGrafter"/>
</dbReference>
<evidence type="ECO:0000256" key="2">
    <source>
        <dbReference type="PROSITE-ProRule" id="PRU00335"/>
    </source>
</evidence>
<protein>
    <submittedName>
        <fullName evidence="4">TetR/AcrR family transcriptional regulator</fullName>
    </submittedName>
</protein>
<proteinExistence type="predicted"/>
<evidence type="ECO:0000313" key="5">
    <source>
        <dbReference type="Proteomes" id="UP000887320"/>
    </source>
</evidence>
<dbReference type="InterPro" id="IPR001647">
    <property type="entry name" value="HTH_TetR"/>
</dbReference>
<dbReference type="PRINTS" id="PR00455">
    <property type="entry name" value="HTHTETR"/>
</dbReference>
<dbReference type="InterPro" id="IPR009057">
    <property type="entry name" value="Homeodomain-like_sf"/>
</dbReference>
<dbReference type="PANTHER" id="PTHR30055:SF187">
    <property type="entry name" value="TRANSCRIPTIONAL REGULATORY PROTEIN"/>
    <property type="match status" value="1"/>
</dbReference>
<feature type="domain" description="HTH tetR-type" evidence="3">
    <location>
        <begin position="16"/>
        <end position="76"/>
    </location>
</feature>
<dbReference type="GO" id="GO:0003700">
    <property type="term" value="F:DNA-binding transcription factor activity"/>
    <property type="evidence" value="ECO:0007669"/>
    <property type="project" value="TreeGrafter"/>
</dbReference>
<name>A0A8X8GIG1_ACIGI</name>
<evidence type="ECO:0000313" key="4">
    <source>
        <dbReference type="EMBL" id="MCF0264975.1"/>
    </source>
</evidence>
<keyword evidence="1 2" id="KW-0238">DNA-binding</keyword>
<reference evidence="4" key="1">
    <citation type="submission" date="2021-07" db="EMBL/GenBank/DDBJ databases">
        <authorList>
            <person name="Fernandez M."/>
            <person name="Pereira P."/>
            <person name="Torres Tejerizo G.A."/>
            <person name="Gonzalez P."/>
            <person name="Agostini E."/>
        </authorList>
    </citation>
    <scope>NUCLEOTIDE SEQUENCE</scope>
    <source>
        <strain evidence="4">SFC 500-1A</strain>
    </source>
</reference>
<dbReference type="PANTHER" id="PTHR30055">
    <property type="entry name" value="HTH-TYPE TRANSCRIPTIONAL REGULATOR RUTR"/>
    <property type="match status" value="1"/>
</dbReference>
<dbReference type="RefSeq" id="WP_234623390.1">
    <property type="nucleotide sequence ID" value="NZ_CP142740.1"/>
</dbReference>
<dbReference type="InterPro" id="IPR050109">
    <property type="entry name" value="HTH-type_TetR-like_transc_reg"/>
</dbReference>
<dbReference type="Pfam" id="PF00440">
    <property type="entry name" value="TetR_N"/>
    <property type="match status" value="1"/>
</dbReference>
<dbReference type="InterPro" id="IPR036271">
    <property type="entry name" value="Tet_transcr_reg_TetR-rel_C_sf"/>
</dbReference>
<dbReference type="Gene3D" id="1.10.357.10">
    <property type="entry name" value="Tetracycline Repressor, domain 2"/>
    <property type="match status" value="1"/>
</dbReference>
<evidence type="ECO:0000259" key="3">
    <source>
        <dbReference type="PROSITE" id="PS50977"/>
    </source>
</evidence>
<organism evidence="4 5">
    <name type="scientific">Acinetobacter guillouiae</name>
    <name type="common">Acinetobacter genomosp. 11</name>
    <dbReference type="NCBI Taxonomy" id="106649"/>
    <lineage>
        <taxon>Bacteria</taxon>
        <taxon>Pseudomonadati</taxon>
        <taxon>Pseudomonadota</taxon>
        <taxon>Gammaproteobacteria</taxon>
        <taxon>Moraxellales</taxon>
        <taxon>Moraxellaceae</taxon>
        <taxon>Acinetobacter</taxon>
    </lineage>
</organism>
<gene>
    <name evidence="4" type="ORF">KW868_10990</name>
</gene>
<dbReference type="Proteomes" id="UP000887320">
    <property type="component" value="Unassembled WGS sequence"/>
</dbReference>
<comment type="caution">
    <text evidence="4">The sequence shown here is derived from an EMBL/GenBank/DDBJ whole genome shotgun (WGS) entry which is preliminary data.</text>
</comment>
<dbReference type="PROSITE" id="PS50977">
    <property type="entry name" value="HTH_TETR_2"/>
    <property type="match status" value="1"/>
</dbReference>
<dbReference type="AlphaFoldDB" id="A0A8X8GIG1"/>
<evidence type="ECO:0000256" key="1">
    <source>
        <dbReference type="ARBA" id="ARBA00023125"/>
    </source>
</evidence>
<accession>A0A8X8GIG1</accession>
<dbReference type="EMBL" id="JAHWXT010000003">
    <property type="protein sequence ID" value="MCF0264975.1"/>
    <property type="molecule type" value="Genomic_DNA"/>
</dbReference>